<dbReference type="Proteomes" id="UP000186917">
    <property type="component" value="Unassembled WGS sequence"/>
</dbReference>
<evidence type="ECO:0000313" key="2">
    <source>
        <dbReference type="Proteomes" id="UP000186917"/>
    </source>
</evidence>
<protein>
    <submittedName>
        <fullName evidence="1">Uncharacterized protein</fullName>
    </submittedName>
</protein>
<dbReference type="RefSeq" id="WP_076381243.1">
    <property type="nucleotide sequence ID" value="NZ_AP017422.1"/>
</dbReference>
<accession>A0A1N7R1W5</accession>
<gene>
    <name evidence="1" type="ORF">SAMN05421788_108227</name>
</gene>
<keyword evidence="2" id="KW-1185">Reference proteome</keyword>
<dbReference type="AlphaFoldDB" id="A0A1N7R1W5"/>
<proteinExistence type="predicted"/>
<organism evidence="1 2">
    <name type="scientific">Filimonas lacunae</name>
    <dbReference type="NCBI Taxonomy" id="477680"/>
    <lineage>
        <taxon>Bacteria</taxon>
        <taxon>Pseudomonadati</taxon>
        <taxon>Bacteroidota</taxon>
        <taxon>Chitinophagia</taxon>
        <taxon>Chitinophagales</taxon>
        <taxon>Chitinophagaceae</taxon>
        <taxon>Filimonas</taxon>
    </lineage>
</organism>
<reference evidence="2" key="1">
    <citation type="submission" date="2017-01" db="EMBL/GenBank/DDBJ databases">
        <authorList>
            <person name="Varghese N."/>
            <person name="Submissions S."/>
        </authorList>
    </citation>
    <scope>NUCLEOTIDE SEQUENCE [LARGE SCALE GENOMIC DNA]</scope>
    <source>
        <strain evidence="2">DSM 21054</strain>
    </source>
</reference>
<dbReference type="OrthoDB" id="678143at2"/>
<name>A0A1N7R1W5_9BACT</name>
<dbReference type="EMBL" id="FTOR01000008">
    <property type="protein sequence ID" value="SIT29138.1"/>
    <property type="molecule type" value="Genomic_DNA"/>
</dbReference>
<sequence length="159" mass="18534">MLPVFDEWRKEFVASASSQKVPWSGTAEDFYIFVRFMYASHRDGSIAFDMCDPFYAKERKELEQFGVAFAQVFDVDLSPYESFSEMIDEVDYAERMQDICVKGLNFLQGEIALAEAVEGEEGIEYNNEMDVDDIAEDISHEILMTRMQRFFKFKDEESN</sequence>
<evidence type="ECO:0000313" key="1">
    <source>
        <dbReference type="EMBL" id="SIT29138.1"/>
    </source>
</evidence>